<evidence type="ECO:0000256" key="1">
    <source>
        <dbReference type="PIRNR" id="PIRNR036409"/>
    </source>
</evidence>
<dbReference type="GO" id="GO:0006576">
    <property type="term" value="P:biogenic amine metabolic process"/>
    <property type="evidence" value="ECO:0007669"/>
    <property type="project" value="InterPro"/>
</dbReference>
<dbReference type="AlphaFoldDB" id="A0A1X7AM00"/>
<name>A0A1X7AM00_9GAMM</name>
<reference evidence="2 3" key="1">
    <citation type="submission" date="2017-03" db="EMBL/GenBank/DDBJ databases">
        <authorList>
            <person name="Afonso C.L."/>
            <person name="Miller P.J."/>
            <person name="Scott M.A."/>
            <person name="Spackman E."/>
            <person name="Goraichik I."/>
            <person name="Dimitrov K.M."/>
            <person name="Suarez D.L."/>
            <person name="Swayne D.E."/>
        </authorList>
    </citation>
    <scope>NUCLEOTIDE SEQUENCE [LARGE SCALE GENOMIC DNA]</scope>
    <source>
        <strain evidence="2">SB41UT1</strain>
    </source>
</reference>
<protein>
    <submittedName>
        <fullName evidence="2">Propanediol utilization protein PduV</fullName>
    </submittedName>
</protein>
<dbReference type="InterPro" id="IPR012381">
    <property type="entry name" value="EutP_PduV"/>
</dbReference>
<proteinExistence type="inferred from homology"/>
<dbReference type="PIRSF" id="PIRSF036409">
    <property type="entry name" value="EutP_PduV"/>
    <property type="match status" value="1"/>
</dbReference>
<dbReference type="Gene3D" id="3.40.50.300">
    <property type="entry name" value="P-loop containing nucleotide triphosphate hydrolases"/>
    <property type="match status" value="2"/>
</dbReference>
<keyword evidence="1" id="KW-0547">Nucleotide-binding</keyword>
<evidence type="ECO:0000313" key="2">
    <source>
        <dbReference type="EMBL" id="SMA48790.1"/>
    </source>
</evidence>
<dbReference type="InterPro" id="IPR027417">
    <property type="entry name" value="P-loop_NTPase"/>
</dbReference>
<dbReference type="PANTHER" id="PTHR40453:SF1">
    <property type="entry name" value="PROTEIN YOEF"/>
    <property type="match status" value="1"/>
</dbReference>
<dbReference type="NCBIfam" id="TIGR02528">
    <property type="entry name" value="EutP"/>
    <property type="match status" value="1"/>
</dbReference>
<dbReference type="CDD" id="cd00882">
    <property type="entry name" value="Ras_like_GTPase"/>
    <property type="match status" value="1"/>
</dbReference>
<dbReference type="GO" id="GO:0005524">
    <property type="term" value="F:ATP binding"/>
    <property type="evidence" value="ECO:0007669"/>
    <property type="project" value="UniProtKB-UniRule"/>
</dbReference>
<dbReference type="Proteomes" id="UP000196573">
    <property type="component" value="Unassembled WGS sequence"/>
</dbReference>
<dbReference type="RefSeq" id="WP_242667322.1">
    <property type="nucleotide sequence ID" value="NZ_CBCSCN010000006.1"/>
</dbReference>
<dbReference type="EMBL" id="FWPT01000006">
    <property type="protein sequence ID" value="SMA48790.1"/>
    <property type="molecule type" value="Genomic_DNA"/>
</dbReference>
<comment type="similarity">
    <text evidence="1">Belongs to the EutP/PduV family.</text>
</comment>
<dbReference type="SUPFAM" id="SSF52540">
    <property type="entry name" value="P-loop containing nucleoside triphosphate hydrolases"/>
    <property type="match status" value="1"/>
</dbReference>
<dbReference type="Pfam" id="PF10662">
    <property type="entry name" value="PduV-EutP"/>
    <property type="match status" value="1"/>
</dbReference>
<dbReference type="PANTHER" id="PTHR40453">
    <property type="entry name" value="PROTEIN YOEF"/>
    <property type="match status" value="1"/>
</dbReference>
<gene>
    <name evidence="2" type="primary">pduV</name>
    <name evidence="2" type="ORF">EHSB41UT_02901</name>
</gene>
<accession>A0A1X7AM00</accession>
<sequence length="161" mass="17907">MSAAEVLTEEQMHDFVPAPLGRRLMLVGTTGSGKTTLMQALLGEELKYIKTQAMDYRGKILDTPGEFVEMPRFYNALTVSSADYEVVALVHDSSRQVNCFPPNFNALFNNRDVIGVITKVDVEKSGLSFSRRMLENAGVKRIFEISSVSGKGMQELMDYLS</sequence>
<organism evidence="2 3">
    <name type="scientific">Parendozoicomonas haliclonae</name>
    <dbReference type="NCBI Taxonomy" id="1960125"/>
    <lineage>
        <taxon>Bacteria</taxon>
        <taxon>Pseudomonadati</taxon>
        <taxon>Pseudomonadota</taxon>
        <taxon>Gammaproteobacteria</taxon>
        <taxon>Oceanospirillales</taxon>
        <taxon>Endozoicomonadaceae</taxon>
        <taxon>Parendozoicomonas</taxon>
    </lineage>
</organism>
<evidence type="ECO:0000313" key="3">
    <source>
        <dbReference type="Proteomes" id="UP000196573"/>
    </source>
</evidence>
<keyword evidence="3" id="KW-1185">Reference proteome</keyword>